<comment type="caution">
    <text evidence="2">The sequence shown here is derived from an EMBL/GenBank/DDBJ whole genome shotgun (WGS) entry which is preliminary data.</text>
</comment>
<organism evidence="2 3">
    <name type="scientific">Colletotrichum asianum</name>
    <dbReference type="NCBI Taxonomy" id="702518"/>
    <lineage>
        <taxon>Eukaryota</taxon>
        <taxon>Fungi</taxon>
        <taxon>Dikarya</taxon>
        <taxon>Ascomycota</taxon>
        <taxon>Pezizomycotina</taxon>
        <taxon>Sordariomycetes</taxon>
        <taxon>Hypocreomycetidae</taxon>
        <taxon>Glomerellales</taxon>
        <taxon>Glomerellaceae</taxon>
        <taxon>Colletotrichum</taxon>
        <taxon>Colletotrichum gloeosporioides species complex</taxon>
    </lineage>
</organism>
<feature type="region of interest" description="Disordered" evidence="1">
    <location>
        <begin position="1"/>
        <end position="54"/>
    </location>
</feature>
<evidence type="ECO:0000256" key="1">
    <source>
        <dbReference type="SAM" id="MobiDB-lite"/>
    </source>
</evidence>
<sequence>MANLEPGQPASAGGNPVGAIKIDNERPSSLQLAQIPSARDHRPNRQRRRTAPDGIIPSSWAAIDMDRPRLRSAVVKHEKSPDIAAADVHNENDLAIEVTSPTSEVECDPEERFVWTPASWHNDKQKKWMKLASELYNIDTGDVLMSEEEKRLSLSQLAGQGLPSRKGAISSNELKMLRGEKVFDTVAMMTALIRWNLRPPETWTKYIVALECLECLFYLKECVAGERWYSERDMRIIRPEELSWNHHNRSWCCEEMRESSEVLVIEPLSKRRKVY</sequence>
<name>A0A8H3W2K8_9PEZI</name>
<dbReference type="Proteomes" id="UP000434172">
    <property type="component" value="Unassembled WGS sequence"/>
</dbReference>
<dbReference type="AlphaFoldDB" id="A0A8H3W2K8"/>
<reference evidence="2 3" key="1">
    <citation type="submission" date="2019-12" db="EMBL/GenBank/DDBJ databases">
        <title>A genome sequence resource for the geographically widespread anthracnose pathogen Colletotrichum asianum.</title>
        <authorList>
            <person name="Meng Y."/>
        </authorList>
    </citation>
    <scope>NUCLEOTIDE SEQUENCE [LARGE SCALE GENOMIC DNA]</scope>
    <source>
        <strain evidence="2 3">ICMP 18580</strain>
    </source>
</reference>
<dbReference type="EMBL" id="WOWK01000138">
    <property type="protein sequence ID" value="KAF0317103.1"/>
    <property type="molecule type" value="Genomic_DNA"/>
</dbReference>
<keyword evidence="3" id="KW-1185">Reference proteome</keyword>
<evidence type="ECO:0000313" key="3">
    <source>
        <dbReference type="Proteomes" id="UP000434172"/>
    </source>
</evidence>
<dbReference type="OrthoDB" id="4844974at2759"/>
<evidence type="ECO:0000313" key="2">
    <source>
        <dbReference type="EMBL" id="KAF0317103.1"/>
    </source>
</evidence>
<protein>
    <submittedName>
        <fullName evidence="2">Uncharacterized protein</fullName>
    </submittedName>
</protein>
<gene>
    <name evidence="2" type="ORF">GQ607_015690</name>
</gene>
<proteinExistence type="predicted"/>
<accession>A0A8H3W2K8</accession>